<name>A0A645CYC8_9ZZZZ</name>
<accession>A0A645CYC8</accession>
<reference evidence="1" key="1">
    <citation type="submission" date="2019-08" db="EMBL/GenBank/DDBJ databases">
        <authorList>
            <person name="Kucharzyk K."/>
            <person name="Murdoch R.W."/>
            <person name="Higgins S."/>
            <person name="Loffler F."/>
        </authorList>
    </citation>
    <scope>NUCLEOTIDE SEQUENCE</scope>
</reference>
<organism evidence="1">
    <name type="scientific">bioreactor metagenome</name>
    <dbReference type="NCBI Taxonomy" id="1076179"/>
    <lineage>
        <taxon>unclassified sequences</taxon>
        <taxon>metagenomes</taxon>
        <taxon>ecological metagenomes</taxon>
    </lineage>
</organism>
<protein>
    <submittedName>
        <fullName evidence="1">Uncharacterized protein</fullName>
    </submittedName>
</protein>
<comment type="caution">
    <text evidence="1">The sequence shown here is derived from an EMBL/GenBank/DDBJ whole genome shotgun (WGS) entry which is preliminary data.</text>
</comment>
<dbReference type="AlphaFoldDB" id="A0A645CYC8"/>
<gene>
    <name evidence="1" type="ORF">SDC9_128987</name>
</gene>
<dbReference type="EMBL" id="VSSQ01031145">
    <property type="protein sequence ID" value="MPM81929.1"/>
    <property type="molecule type" value="Genomic_DNA"/>
</dbReference>
<evidence type="ECO:0000313" key="1">
    <source>
        <dbReference type="EMBL" id="MPM81929.1"/>
    </source>
</evidence>
<proteinExistence type="predicted"/>
<sequence length="46" mass="5100">MHKGHRCTARYLGIFKEALGLAPIHPAADKFNDLDIKPAGNKAQQR</sequence>